<evidence type="ECO:0000313" key="7">
    <source>
        <dbReference type="Proteomes" id="UP001603857"/>
    </source>
</evidence>
<dbReference type="Proteomes" id="UP001603857">
    <property type="component" value="Unassembled WGS sequence"/>
</dbReference>
<name>A0ABD1MGB4_9FABA</name>
<evidence type="ECO:0000256" key="5">
    <source>
        <dbReference type="SAM" id="MobiDB-lite"/>
    </source>
</evidence>
<dbReference type="Pfam" id="PF03121">
    <property type="entry name" value="Herpes_UL52"/>
    <property type="match status" value="1"/>
</dbReference>
<reference evidence="6 7" key="1">
    <citation type="submission" date="2024-08" db="EMBL/GenBank/DDBJ databases">
        <title>Insights into the chromosomal genome structure of Flemingia macrophylla.</title>
        <authorList>
            <person name="Ding Y."/>
            <person name="Zhao Y."/>
            <person name="Bi W."/>
            <person name="Wu M."/>
            <person name="Zhao G."/>
            <person name="Gong Y."/>
            <person name="Li W."/>
            <person name="Zhang P."/>
        </authorList>
    </citation>
    <scope>NUCLEOTIDE SEQUENCE [LARGE SCALE GENOMIC DNA]</scope>
    <source>
        <strain evidence="6">DYQJB</strain>
        <tissue evidence="6">Leaf</tissue>
    </source>
</reference>
<gene>
    <name evidence="6" type="ORF">Fmac_016014</name>
</gene>
<organism evidence="6 7">
    <name type="scientific">Flemingia macrophylla</name>
    <dbReference type="NCBI Taxonomy" id="520843"/>
    <lineage>
        <taxon>Eukaryota</taxon>
        <taxon>Viridiplantae</taxon>
        <taxon>Streptophyta</taxon>
        <taxon>Embryophyta</taxon>
        <taxon>Tracheophyta</taxon>
        <taxon>Spermatophyta</taxon>
        <taxon>Magnoliopsida</taxon>
        <taxon>eudicotyledons</taxon>
        <taxon>Gunneridae</taxon>
        <taxon>Pentapetalae</taxon>
        <taxon>rosids</taxon>
        <taxon>fabids</taxon>
        <taxon>Fabales</taxon>
        <taxon>Fabaceae</taxon>
        <taxon>Papilionoideae</taxon>
        <taxon>50 kb inversion clade</taxon>
        <taxon>NPAAA clade</taxon>
        <taxon>indigoferoid/millettioid clade</taxon>
        <taxon>Phaseoleae</taxon>
        <taxon>Flemingia</taxon>
    </lineage>
</organism>
<feature type="region of interest" description="Disordered" evidence="5">
    <location>
        <begin position="23"/>
        <end position="58"/>
    </location>
</feature>
<evidence type="ECO:0000256" key="4">
    <source>
        <dbReference type="ARBA" id="ARBA00047303"/>
    </source>
</evidence>
<keyword evidence="7" id="KW-1185">Reference proteome</keyword>
<evidence type="ECO:0000256" key="3">
    <source>
        <dbReference type="ARBA" id="ARBA00044768"/>
    </source>
</evidence>
<dbReference type="PANTHER" id="PTHR31399:SF0">
    <property type="entry name" value="DNA-DIRECTED PRIMASE_POLYMERASE PROTEIN"/>
    <property type="match status" value="1"/>
</dbReference>
<sequence length="647" mass="74408">MSSTTSSKNTSDVDRLFACFKCGLTPPKSATSERKRIKRGSEQESSKHESPGPGLVDAELKTPLSRIRKINVESSIEKNLSLVYGINVIKFKSAVANKSRSLGCGKQFSPIVFYGSPHGVPPKRPTHMLWRLLRQICPDLSQQKKFNIRKEVWMTFPRQDEAMKFAKGQEDVHVFSYQDHFNGQRRFLVSTYTEFWRRYKSMNPKFRHHYEVIQEGLPCHLYFDLEFNKKVNIGKNGEEMVDLLISVIMEALCEKYAIHGDHDWVVELDSSTEDKFSRHIIVRIPKVAFKDNCHAGAFVSEICSRIQNPRREDKSFDKLFVMKDSSSNESAGQLFVDTAVYSRNRVFRLLFSSKAGKSSVLLPTKRFKCKDLGEEDMFMASLICNMDVDCKTFLVCKTDLDCVKTLHFDTEENISVGNSGQIPPEFTLDTRTSGDVSTAYFMGKSPFPFLDKFILSVASVGNIPGKIHSWYFFSEFGLVVYSMTKNRYCERIGRQHKSNNVIYVVDLRMAVYYQKCHDPDCRGYRSPLRQIPVHVFSNPSDVTGSFGLLDDEQPVDDKWRHQLDDSKEQTFLQYEDIVEDNSNDSWWLEAIRVVEDMENKQTQAELSITEVIHGEDEDEDEEWWLAAERTASQAELNCFSQQESCAM</sequence>
<dbReference type="EMBL" id="JBGMDY010000005">
    <property type="protein sequence ID" value="KAL2334801.1"/>
    <property type="molecule type" value="Genomic_DNA"/>
</dbReference>
<comment type="catalytic activity">
    <reaction evidence="2">
        <text>ssDNA + n NTP = ssDNA/pppN(pN)n-1 hybrid + (n-1) diphosphate.</text>
        <dbReference type="EC" id="2.7.7.102"/>
    </reaction>
</comment>
<dbReference type="InterPro" id="IPR044917">
    <property type="entry name" value="PRIMPOL"/>
</dbReference>
<evidence type="ECO:0000313" key="6">
    <source>
        <dbReference type="EMBL" id="KAL2334801.1"/>
    </source>
</evidence>
<dbReference type="AlphaFoldDB" id="A0ABD1MGB4"/>
<comment type="catalytic activity">
    <reaction evidence="4">
        <text>DNA(n) + a 2'-deoxyribonucleoside 5'-triphosphate = DNA(n+1) + diphosphate</text>
        <dbReference type="Rhea" id="RHEA:22508"/>
        <dbReference type="Rhea" id="RHEA-COMP:17339"/>
        <dbReference type="Rhea" id="RHEA-COMP:17340"/>
        <dbReference type="ChEBI" id="CHEBI:33019"/>
        <dbReference type="ChEBI" id="CHEBI:61560"/>
        <dbReference type="ChEBI" id="CHEBI:173112"/>
        <dbReference type="EC" id="2.7.7.7"/>
    </reaction>
    <physiologicalReaction direction="left-to-right" evidence="4">
        <dbReference type="Rhea" id="RHEA:22509"/>
    </physiologicalReaction>
</comment>
<comment type="caution">
    <text evidence="6">The sequence shown here is derived from an EMBL/GenBank/DDBJ whole genome shotgun (WGS) entry which is preliminary data.</text>
</comment>
<proteinExistence type="predicted"/>
<dbReference type="GO" id="GO:0003887">
    <property type="term" value="F:DNA-directed DNA polymerase activity"/>
    <property type="evidence" value="ECO:0007669"/>
    <property type="project" value="UniProtKB-EC"/>
</dbReference>
<dbReference type="PANTHER" id="PTHR31399">
    <property type="entry name" value="DNA-DIRECTED PRIMASE / POLYMERASE PROTEIN"/>
    <property type="match status" value="1"/>
</dbReference>
<protein>
    <recommendedName>
        <fullName evidence="1">DNA-directed primase/polymerase protein</fullName>
        <ecNumber evidence="3">2.7.7.102</ecNumber>
    </recommendedName>
</protein>
<accession>A0ABD1MGB4</accession>
<dbReference type="EC" id="2.7.7.102" evidence="3"/>
<feature type="compositionally biased region" description="Basic and acidic residues" evidence="5">
    <location>
        <begin position="31"/>
        <end position="50"/>
    </location>
</feature>
<evidence type="ECO:0000256" key="2">
    <source>
        <dbReference type="ARBA" id="ARBA00044677"/>
    </source>
</evidence>
<evidence type="ECO:0000256" key="1">
    <source>
        <dbReference type="ARBA" id="ARBA00026139"/>
    </source>
</evidence>